<protein>
    <submittedName>
        <fullName evidence="1">Uncharacterized protein</fullName>
    </submittedName>
</protein>
<dbReference type="Proteomes" id="UP000807504">
    <property type="component" value="Unassembled WGS sequence"/>
</dbReference>
<accession>A0A8T0EBE4</accession>
<keyword evidence="2" id="KW-1185">Reference proteome</keyword>
<organism evidence="1 2">
    <name type="scientific">Argiope bruennichi</name>
    <name type="common">Wasp spider</name>
    <name type="synonym">Aranea bruennichi</name>
    <dbReference type="NCBI Taxonomy" id="94029"/>
    <lineage>
        <taxon>Eukaryota</taxon>
        <taxon>Metazoa</taxon>
        <taxon>Ecdysozoa</taxon>
        <taxon>Arthropoda</taxon>
        <taxon>Chelicerata</taxon>
        <taxon>Arachnida</taxon>
        <taxon>Araneae</taxon>
        <taxon>Araneomorphae</taxon>
        <taxon>Entelegynae</taxon>
        <taxon>Araneoidea</taxon>
        <taxon>Araneidae</taxon>
        <taxon>Argiope</taxon>
    </lineage>
</organism>
<proteinExistence type="predicted"/>
<evidence type="ECO:0000313" key="1">
    <source>
        <dbReference type="EMBL" id="KAF8770019.1"/>
    </source>
</evidence>
<reference evidence="1" key="2">
    <citation type="submission" date="2020-06" db="EMBL/GenBank/DDBJ databases">
        <authorList>
            <person name="Sheffer M."/>
        </authorList>
    </citation>
    <scope>NUCLEOTIDE SEQUENCE</scope>
</reference>
<comment type="caution">
    <text evidence="1">The sequence shown here is derived from an EMBL/GenBank/DDBJ whole genome shotgun (WGS) entry which is preliminary data.</text>
</comment>
<sequence length="191" mass="22488">MAAALNHDLWKDCMRREEKIRNRFKKKSDGHRFKFYPKLLPVYERQTTTIKREKFYAPPVSVCEPIHQNTYTCNSRRQEITEDIPPITCIPAEVSQDHRPALHLVNSCPQIKTLQLPIFHKSASSANMVKMEHECAERAVVQKEYLRPLVVEKHHYPIVHKTEKVKLEPHFITAIGDQGIPFRERWLIVKK</sequence>
<evidence type="ECO:0000313" key="2">
    <source>
        <dbReference type="Proteomes" id="UP000807504"/>
    </source>
</evidence>
<dbReference type="AlphaFoldDB" id="A0A8T0EBE4"/>
<name>A0A8T0EBE4_ARGBR</name>
<gene>
    <name evidence="1" type="ORF">HNY73_017594</name>
</gene>
<reference evidence="1" key="1">
    <citation type="journal article" date="2020" name="bioRxiv">
        <title>Chromosome-level reference genome of the European wasp spider Argiope bruennichi: a resource for studies on range expansion and evolutionary adaptation.</title>
        <authorList>
            <person name="Sheffer M.M."/>
            <person name="Hoppe A."/>
            <person name="Krehenwinkel H."/>
            <person name="Uhl G."/>
            <person name="Kuss A.W."/>
            <person name="Jensen L."/>
            <person name="Jensen C."/>
            <person name="Gillespie R.G."/>
            <person name="Hoff K.J."/>
            <person name="Prost S."/>
        </authorList>
    </citation>
    <scope>NUCLEOTIDE SEQUENCE</scope>
</reference>
<dbReference type="EMBL" id="JABXBU010002228">
    <property type="protein sequence ID" value="KAF8770019.1"/>
    <property type="molecule type" value="Genomic_DNA"/>
</dbReference>